<dbReference type="OrthoDB" id="654211at2759"/>
<proteinExistence type="predicted"/>
<evidence type="ECO:0000256" key="4">
    <source>
        <dbReference type="ARBA" id="ARBA00022771"/>
    </source>
</evidence>
<comment type="subcellular location">
    <subcellularLocation>
        <location evidence="1">Nucleus</location>
    </subcellularLocation>
</comment>
<evidence type="ECO:0000256" key="1">
    <source>
        <dbReference type="ARBA" id="ARBA00004123"/>
    </source>
</evidence>
<sequence length="621" mass="69502">MDNEAFLGYQGFPDNGFSDALINLEGFLHGVGLDLDTWNDTIDWNEDQTSATSVSNTEITSVHNNPAADHGPQSVADSTDEGTFNELKPLNLPWKVSEEQRVKFSCQIFPFADVLQGFVLPSRFSLSRYIAGFVDGLNNHFPFVHMPTFSLDGSPRAPEMVLALAAIGAQYRYERKSARALYDAGRNIINERIRSGQLFPLLSSKSQSTSPLDLMTTARAILFLGKYCSWSADTRLLAQSMEYREILARCIRQDGLVEPSHVDPDIWAHWARIESDRRTKLSIYCFLNLQDTVYNLKPLVLGNEIDLRLPSSGKTWFAPSEVEWRASRACDPSPISFRLAFRSLLSTSNGVSSLPLTTPFANLILVHSLIQRMSLARQLALQIDDRSLQPSVTSELSVAFDRWRRSWIKAPETVLDALRPRDSLSFASTSLFALAQVRLYFDMSHLHQFHTYDPVAIATAAFSAPSPGRGSHLLQALLHATHSLDVPVQLGVKYLSQCHVFFWSVQHSFCSFECSVFLSKWLHMLAREISSQPLSQMELRIVTWLLRIIEEGNASLEGALLPTRDTSEARSQVKMVSDLSLAVIKLLAQQLQDSNTAWPIVTVIGKSLDIYATMLVEETGP</sequence>
<protein>
    <recommendedName>
        <fullName evidence="8">Xylanolytic transcriptional activator regulatory domain-containing protein</fullName>
    </recommendedName>
</protein>
<accession>A0A2T2P9D5</accession>
<dbReference type="InterPro" id="IPR007219">
    <property type="entry name" value="XnlR_reg_dom"/>
</dbReference>
<dbReference type="GO" id="GO:0000978">
    <property type="term" value="F:RNA polymerase II cis-regulatory region sequence-specific DNA binding"/>
    <property type="evidence" value="ECO:0007669"/>
    <property type="project" value="InterPro"/>
</dbReference>
<dbReference type="PANTHER" id="PTHR40626">
    <property type="entry name" value="MIP31509P"/>
    <property type="match status" value="1"/>
</dbReference>
<dbReference type="InterPro" id="IPR051059">
    <property type="entry name" value="VerF-like"/>
</dbReference>
<dbReference type="CDD" id="cd12148">
    <property type="entry name" value="fungal_TF_MHR"/>
    <property type="match status" value="1"/>
</dbReference>
<keyword evidence="4" id="KW-0863">Zinc-finger</keyword>
<dbReference type="GO" id="GO:0005634">
    <property type="term" value="C:nucleus"/>
    <property type="evidence" value="ECO:0007669"/>
    <property type="project" value="UniProtKB-SubCell"/>
</dbReference>
<dbReference type="GO" id="GO:0008270">
    <property type="term" value="F:zinc ion binding"/>
    <property type="evidence" value="ECO:0007669"/>
    <property type="project" value="UniProtKB-KW"/>
</dbReference>
<dbReference type="GO" id="GO:0000785">
    <property type="term" value="C:chromatin"/>
    <property type="evidence" value="ECO:0007669"/>
    <property type="project" value="TreeGrafter"/>
</dbReference>
<keyword evidence="10" id="KW-1185">Reference proteome</keyword>
<dbReference type="Pfam" id="PF04082">
    <property type="entry name" value="Fungal_trans"/>
    <property type="match status" value="1"/>
</dbReference>
<evidence type="ECO:0000313" key="10">
    <source>
        <dbReference type="Proteomes" id="UP000240883"/>
    </source>
</evidence>
<dbReference type="AlphaFoldDB" id="A0A2T2P9D5"/>
<name>A0A2T2P9D5_CORCC</name>
<evidence type="ECO:0000256" key="7">
    <source>
        <dbReference type="SAM" id="MobiDB-lite"/>
    </source>
</evidence>
<dbReference type="GO" id="GO:0006351">
    <property type="term" value="P:DNA-templated transcription"/>
    <property type="evidence" value="ECO:0007669"/>
    <property type="project" value="InterPro"/>
</dbReference>
<reference evidence="9 10" key="1">
    <citation type="journal article" date="2018" name="Front. Microbiol.">
        <title>Genome-Wide Analysis of Corynespora cassiicola Leaf Fall Disease Putative Effectors.</title>
        <authorList>
            <person name="Lopez D."/>
            <person name="Ribeiro S."/>
            <person name="Label P."/>
            <person name="Fumanal B."/>
            <person name="Venisse J.S."/>
            <person name="Kohler A."/>
            <person name="de Oliveira R.R."/>
            <person name="Labutti K."/>
            <person name="Lipzen A."/>
            <person name="Lail K."/>
            <person name="Bauer D."/>
            <person name="Ohm R.A."/>
            <person name="Barry K.W."/>
            <person name="Spatafora J."/>
            <person name="Grigoriev I.V."/>
            <person name="Martin F.M."/>
            <person name="Pujade-Renaud V."/>
        </authorList>
    </citation>
    <scope>NUCLEOTIDE SEQUENCE [LARGE SCALE GENOMIC DNA]</scope>
    <source>
        <strain evidence="9 10">Philippines</strain>
    </source>
</reference>
<gene>
    <name evidence="9" type="ORF">BS50DRAFT_627614</name>
</gene>
<evidence type="ECO:0000259" key="8">
    <source>
        <dbReference type="Pfam" id="PF04082"/>
    </source>
</evidence>
<evidence type="ECO:0000256" key="5">
    <source>
        <dbReference type="ARBA" id="ARBA00022833"/>
    </source>
</evidence>
<evidence type="ECO:0000256" key="3">
    <source>
        <dbReference type="ARBA" id="ARBA00022737"/>
    </source>
</evidence>
<dbReference type="STRING" id="1448308.A0A2T2P9D5"/>
<keyword evidence="3" id="KW-0677">Repeat</keyword>
<keyword evidence="6" id="KW-0539">Nucleus</keyword>
<keyword evidence="5" id="KW-0862">Zinc</keyword>
<keyword evidence="2" id="KW-0479">Metal-binding</keyword>
<dbReference type="Proteomes" id="UP000240883">
    <property type="component" value="Unassembled WGS sequence"/>
</dbReference>
<feature type="region of interest" description="Disordered" evidence="7">
    <location>
        <begin position="49"/>
        <end position="81"/>
    </location>
</feature>
<evidence type="ECO:0000256" key="6">
    <source>
        <dbReference type="ARBA" id="ARBA00023242"/>
    </source>
</evidence>
<dbReference type="GO" id="GO:0000981">
    <property type="term" value="F:DNA-binding transcription factor activity, RNA polymerase II-specific"/>
    <property type="evidence" value="ECO:0007669"/>
    <property type="project" value="InterPro"/>
</dbReference>
<evidence type="ECO:0000256" key="2">
    <source>
        <dbReference type="ARBA" id="ARBA00022723"/>
    </source>
</evidence>
<organism evidence="9 10">
    <name type="scientific">Corynespora cassiicola Philippines</name>
    <dbReference type="NCBI Taxonomy" id="1448308"/>
    <lineage>
        <taxon>Eukaryota</taxon>
        <taxon>Fungi</taxon>
        <taxon>Dikarya</taxon>
        <taxon>Ascomycota</taxon>
        <taxon>Pezizomycotina</taxon>
        <taxon>Dothideomycetes</taxon>
        <taxon>Pleosporomycetidae</taxon>
        <taxon>Pleosporales</taxon>
        <taxon>Corynesporascaceae</taxon>
        <taxon>Corynespora</taxon>
    </lineage>
</organism>
<evidence type="ECO:0000313" key="9">
    <source>
        <dbReference type="EMBL" id="PSN74271.1"/>
    </source>
</evidence>
<dbReference type="EMBL" id="KZ678128">
    <property type="protein sequence ID" value="PSN74271.1"/>
    <property type="molecule type" value="Genomic_DNA"/>
</dbReference>
<feature type="compositionally biased region" description="Polar residues" evidence="7">
    <location>
        <begin position="49"/>
        <end position="64"/>
    </location>
</feature>
<feature type="domain" description="Xylanolytic transcriptional activator regulatory" evidence="8">
    <location>
        <begin position="133"/>
        <end position="404"/>
    </location>
</feature>
<dbReference type="PANTHER" id="PTHR40626:SF10">
    <property type="entry name" value="C2H2-TYPE DOMAIN-CONTAINING PROTEIN"/>
    <property type="match status" value="1"/>
</dbReference>